<dbReference type="FunFam" id="1.10.510.10:FF:000315">
    <property type="entry name" value="membrane-associated tyrosine- and threonine-specific cdc2-inhibitory kinase"/>
    <property type="match status" value="1"/>
</dbReference>
<dbReference type="InterPro" id="IPR050339">
    <property type="entry name" value="CC_SR_Kinase"/>
</dbReference>
<keyword evidence="9" id="KW-0460">Magnesium</keyword>
<feature type="domain" description="Protein kinase" evidence="18">
    <location>
        <begin position="97"/>
        <end position="345"/>
    </location>
</feature>
<dbReference type="Gene3D" id="3.30.200.20">
    <property type="entry name" value="Phosphorylase Kinase, domain 1"/>
    <property type="match status" value="1"/>
</dbReference>
<dbReference type="GO" id="GO:0005524">
    <property type="term" value="F:ATP binding"/>
    <property type="evidence" value="ECO:0007669"/>
    <property type="project" value="UniProtKB-UniRule"/>
</dbReference>
<evidence type="ECO:0000256" key="13">
    <source>
        <dbReference type="ARBA" id="ARBA00037982"/>
    </source>
</evidence>
<dbReference type="PROSITE" id="PS50011">
    <property type="entry name" value="PROTEIN_KINASE_DOM"/>
    <property type="match status" value="1"/>
</dbReference>
<keyword evidence="11" id="KW-0472">Membrane</keyword>
<comment type="catalytic activity">
    <reaction evidence="15">
        <text>L-seryl-[protein] + ATP = O-phospho-L-seryl-[protein] + ADP + H(+)</text>
        <dbReference type="Rhea" id="RHEA:17989"/>
        <dbReference type="Rhea" id="RHEA-COMP:9863"/>
        <dbReference type="Rhea" id="RHEA-COMP:11604"/>
        <dbReference type="ChEBI" id="CHEBI:15378"/>
        <dbReference type="ChEBI" id="CHEBI:29999"/>
        <dbReference type="ChEBI" id="CHEBI:30616"/>
        <dbReference type="ChEBI" id="CHEBI:83421"/>
        <dbReference type="ChEBI" id="CHEBI:456216"/>
        <dbReference type="EC" id="2.7.11.1"/>
    </reaction>
</comment>
<dbReference type="PROSITE" id="PS00107">
    <property type="entry name" value="PROTEIN_KINASE_ATP"/>
    <property type="match status" value="1"/>
</dbReference>
<keyword evidence="10" id="KW-0333">Golgi apparatus</keyword>
<evidence type="ECO:0000313" key="19">
    <source>
        <dbReference type="EMBL" id="LAB66590.1"/>
    </source>
</evidence>
<dbReference type="GO" id="GO:0004674">
    <property type="term" value="F:protein serine/threonine kinase activity"/>
    <property type="evidence" value="ECO:0007669"/>
    <property type="project" value="UniProtKB-KW"/>
</dbReference>
<evidence type="ECO:0000256" key="1">
    <source>
        <dbReference type="ARBA" id="ARBA00004395"/>
    </source>
</evidence>
<feature type="compositionally biased region" description="Polar residues" evidence="17">
    <location>
        <begin position="463"/>
        <end position="472"/>
    </location>
</feature>
<dbReference type="EMBL" id="IACF01000843">
    <property type="protein sequence ID" value="LAB66590.1"/>
    <property type="molecule type" value="mRNA"/>
</dbReference>
<comment type="catalytic activity">
    <reaction evidence="14">
        <text>L-threonyl-[protein] + ATP = O-phospho-L-threonyl-[protein] + ADP + H(+)</text>
        <dbReference type="Rhea" id="RHEA:46608"/>
        <dbReference type="Rhea" id="RHEA-COMP:11060"/>
        <dbReference type="Rhea" id="RHEA-COMP:11605"/>
        <dbReference type="ChEBI" id="CHEBI:15378"/>
        <dbReference type="ChEBI" id="CHEBI:30013"/>
        <dbReference type="ChEBI" id="CHEBI:30616"/>
        <dbReference type="ChEBI" id="CHEBI:61977"/>
        <dbReference type="ChEBI" id="CHEBI:456216"/>
        <dbReference type="EC" id="2.7.11.1"/>
    </reaction>
</comment>
<dbReference type="GO" id="GO:0005634">
    <property type="term" value="C:nucleus"/>
    <property type="evidence" value="ECO:0007669"/>
    <property type="project" value="TreeGrafter"/>
</dbReference>
<comment type="subcellular location">
    <subcellularLocation>
        <location evidence="1">Golgi apparatus membrane</location>
        <topology evidence="1">Peripheral membrane protein</topology>
    </subcellularLocation>
</comment>
<dbReference type="SMART" id="SM00220">
    <property type="entry name" value="S_TKc"/>
    <property type="match status" value="1"/>
</dbReference>
<keyword evidence="3" id="KW-0723">Serine/threonine-protein kinase</keyword>
<feature type="compositionally biased region" description="Low complexity" evidence="17">
    <location>
        <begin position="509"/>
        <end position="529"/>
    </location>
</feature>
<protein>
    <recommendedName>
        <fullName evidence="2">non-specific serine/threonine protein kinase</fullName>
        <ecNumber evidence="2">2.7.11.1</ecNumber>
    </recommendedName>
</protein>
<dbReference type="GO" id="GO:0000139">
    <property type="term" value="C:Golgi membrane"/>
    <property type="evidence" value="ECO:0007669"/>
    <property type="project" value="UniProtKB-SubCell"/>
</dbReference>
<evidence type="ECO:0000256" key="8">
    <source>
        <dbReference type="ARBA" id="ARBA00022840"/>
    </source>
</evidence>
<reference evidence="19" key="1">
    <citation type="journal article" date="2018" name="Biosci. Biotechnol. Biochem.">
        <title>Polysaccharide hydrolase of the hadal zone amphipods Hirondellea gigas.</title>
        <authorList>
            <person name="Kobayashi H."/>
            <person name="Nagahama T."/>
            <person name="Arai W."/>
            <person name="Sasagawa Y."/>
            <person name="Umeda M."/>
            <person name="Hayashi T."/>
            <person name="Nikaido I."/>
            <person name="Watanabe H."/>
            <person name="Oguri K."/>
            <person name="Kitazato H."/>
            <person name="Fujioka K."/>
            <person name="Kido Y."/>
            <person name="Takami H."/>
        </authorList>
    </citation>
    <scope>NUCLEOTIDE SEQUENCE</scope>
    <source>
        <tissue evidence="19">Whole body</tissue>
    </source>
</reference>
<feature type="binding site" evidence="16">
    <location>
        <position position="126"/>
    </location>
    <ligand>
        <name>ATP</name>
        <dbReference type="ChEBI" id="CHEBI:30616"/>
    </ligand>
</feature>
<dbReference type="Gene3D" id="1.10.510.10">
    <property type="entry name" value="Transferase(Phosphotransferase) domain 1"/>
    <property type="match status" value="1"/>
</dbReference>
<dbReference type="GO" id="GO:0046872">
    <property type="term" value="F:metal ion binding"/>
    <property type="evidence" value="ECO:0007669"/>
    <property type="project" value="UniProtKB-KW"/>
</dbReference>
<evidence type="ECO:0000256" key="7">
    <source>
        <dbReference type="ARBA" id="ARBA00022777"/>
    </source>
</evidence>
<evidence type="ECO:0000256" key="4">
    <source>
        <dbReference type="ARBA" id="ARBA00022679"/>
    </source>
</evidence>
<dbReference type="PANTHER" id="PTHR11042">
    <property type="entry name" value="EUKARYOTIC TRANSLATION INITIATION FACTOR 2-ALPHA KINASE EIF2-ALPHA KINASE -RELATED"/>
    <property type="match status" value="1"/>
</dbReference>
<dbReference type="AlphaFoldDB" id="A0A2P2HY87"/>
<evidence type="ECO:0000256" key="14">
    <source>
        <dbReference type="ARBA" id="ARBA00047899"/>
    </source>
</evidence>
<evidence type="ECO:0000256" key="3">
    <source>
        <dbReference type="ARBA" id="ARBA00022527"/>
    </source>
</evidence>
<keyword evidence="4" id="KW-0808">Transferase</keyword>
<name>A0A2P2HY87_9CRUS</name>
<dbReference type="InterPro" id="IPR000719">
    <property type="entry name" value="Prot_kinase_dom"/>
</dbReference>
<evidence type="ECO:0000256" key="17">
    <source>
        <dbReference type="SAM" id="MobiDB-lite"/>
    </source>
</evidence>
<comment type="similarity">
    <text evidence="13">Belongs to the protein kinase superfamily. Ser/Thr protein kinase family. GCN2 subfamily.</text>
</comment>
<evidence type="ECO:0000256" key="6">
    <source>
        <dbReference type="ARBA" id="ARBA00022741"/>
    </source>
</evidence>
<dbReference type="InterPro" id="IPR011009">
    <property type="entry name" value="Kinase-like_dom_sf"/>
</dbReference>
<keyword evidence="6 16" id="KW-0547">Nucleotide-binding</keyword>
<evidence type="ECO:0000256" key="12">
    <source>
        <dbReference type="ARBA" id="ARBA00023306"/>
    </source>
</evidence>
<organism evidence="19">
    <name type="scientific">Hirondellea gigas</name>
    <dbReference type="NCBI Taxonomy" id="1518452"/>
    <lineage>
        <taxon>Eukaryota</taxon>
        <taxon>Metazoa</taxon>
        <taxon>Ecdysozoa</taxon>
        <taxon>Arthropoda</taxon>
        <taxon>Crustacea</taxon>
        <taxon>Multicrustacea</taxon>
        <taxon>Malacostraca</taxon>
        <taxon>Eumalacostraca</taxon>
        <taxon>Peracarida</taxon>
        <taxon>Amphipoda</taxon>
        <taxon>Amphilochidea</taxon>
        <taxon>Lysianassida</taxon>
        <taxon>Lysianassidira</taxon>
        <taxon>Lysianassoidea</taxon>
        <taxon>Lysianassidae</taxon>
        <taxon>Hirondellea</taxon>
    </lineage>
</organism>
<proteinExistence type="evidence at transcript level"/>
<keyword evidence="7 19" id="KW-0418">Kinase</keyword>
<feature type="region of interest" description="Disordered" evidence="17">
    <location>
        <begin position="440"/>
        <end position="529"/>
    </location>
</feature>
<dbReference type="PROSITE" id="PS00108">
    <property type="entry name" value="PROTEIN_KINASE_ST"/>
    <property type="match status" value="1"/>
</dbReference>
<dbReference type="GO" id="GO:0051321">
    <property type="term" value="P:meiotic cell cycle"/>
    <property type="evidence" value="ECO:0007669"/>
    <property type="project" value="TreeGrafter"/>
</dbReference>
<evidence type="ECO:0000256" key="9">
    <source>
        <dbReference type="ARBA" id="ARBA00022842"/>
    </source>
</evidence>
<dbReference type="Pfam" id="PF00069">
    <property type="entry name" value="Pkinase"/>
    <property type="match status" value="1"/>
</dbReference>
<keyword evidence="8 16" id="KW-0067">ATP-binding</keyword>
<keyword evidence="5" id="KW-0479">Metal-binding</keyword>
<dbReference type="EC" id="2.7.11.1" evidence="2"/>
<dbReference type="SUPFAM" id="SSF56112">
    <property type="entry name" value="Protein kinase-like (PK-like)"/>
    <property type="match status" value="1"/>
</dbReference>
<evidence type="ECO:0000256" key="15">
    <source>
        <dbReference type="ARBA" id="ARBA00048679"/>
    </source>
</evidence>
<dbReference type="InterPro" id="IPR017441">
    <property type="entry name" value="Protein_kinase_ATP_BS"/>
</dbReference>
<dbReference type="InterPro" id="IPR008271">
    <property type="entry name" value="Ser/Thr_kinase_AS"/>
</dbReference>
<evidence type="ECO:0000256" key="5">
    <source>
        <dbReference type="ARBA" id="ARBA00022723"/>
    </source>
</evidence>
<evidence type="ECO:0000256" key="2">
    <source>
        <dbReference type="ARBA" id="ARBA00012513"/>
    </source>
</evidence>
<sequence>MTAILNESVHSCPRPAPVFNLDSQSFSTKKQRLTPKSKPPPKLPIKSCPVTRIFVNRPRVSSVPLPVSFRIDADTSFIAQSPIYQSQQQESYFEQCYDIEAKLGVGSFGEVYRVRCKEDGRIYACKKTLIKFRGDSDRRRRLAEVDRYQKLPYHSNCVQFYRAWEEHQHLYILTEACQHSLADRADSTSQPVSESLLWNYALDLLQGVEHLHNNSLVHMDIKPENIFISNEGVCKLGDFGLMFDMSRENMSEAMEGDPLYMAPECLSSQFGPAADMFSLGISLLELALDLDLPAQGPTWHALREGSLPDSVNALSPCLQQLLRGLLEPAPEKRLSATQALALPSLVRLMLRRRLVAALQSKVQTVSEVLMQSLWWLLGPLTRRVRDTARYLTQLVVWATQGSRQQQLQQQLASQVTPENRRIIATPRHLLTEEFSLAQPLERRDVSTEHHDDALRSPQHHDSSCAQHYNSTPLHPGAFRRRAPPLVHSECGDENQNDGPLSGRPLPQFGSNVGSQTTNSSSQNYSSHITSSSQSISLGVSQISHHTDPNIKNQNISLFKTPSTDTRLNGVSKDGNYSIIPNCNLSINNTFSNTAHSLCCNDNSAPLKSVTTATGQSLPSSANRLLNATATPHGSRPVDRGSYSAAPIAFSSTSAMSVQPRRLFGFTDGEGSGSSCPKKEVLSSPATGIVSCGVEERRNLHRQQQEEDEAVVAALTDGTSRKLIDLFNSSEFSDSE</sequence>
<accession>A0A2P2HY87</accession>
<keyword evidence="12" id="KW-0131">Cell cycle</keyword>
<dbReference type="GO" id="GO:0110031">
    <property type="term" value="P:negative regulation of G2/MI transition of meiotic cell cycle"/>
    <property type="evidence" value="ECO:0007669"/>
    <property type="project" value="TreeGrafter"/>
</dbReference>
<evidence type="ECO:0000256" key="16">
    <source>
        <dbReference type="PROSITE-ProRule" id="PRU10141"/>
    </source>
</evidence>
<dbReference type="PANTHER" id="PTHR11042:SF183">
    <property type="entry name" value="MEMBRANE-ASSOCIATED TYROSINE- AND THREONINE-SPECIFIC CDC2-INHIBITORY KINASE"/>
    <property type="match status" value="1"/>
</dbReference>
<evidence type="ECO:0000256" key="10">
    <source>
        <dbReference type="ARBA" id="ARBA00023034"/>
    </source>
</evidence>
<feature type="compositionally biased region" description="Basic and acidic residues" evidence="17">
    <location>
        <begin position="440"/>
        <end position="462"/>
    </location>
</feature>
<evidence type="ECO:0000256" key="11">
    <source>
        <dbReference type="ARBA" id="ARBA00023136"/>
    </source>
</evidence>
<evidence type="ECO:0000259" key="18">
    <source>
        <dbReference type="PROSITE" id="PS50011"/>
    </source>
</evidence>